<evidence type="ECO:0000256" key="5">
    <source>
        <dbReference type="SAM" id="Phobius"/>
    </source>
</evidence>
<dbReference type="RefSeq" id="XP_052112363.1">
    <property type="nucleotide sequence ID" value="XM_052256403.1"/>
</dbReference>
<keyword evidence="2 5" id="KW-0812">Transmembrane</keyword>
<dbReference type="AlphaFoldDB" id="A0A6P4B9T9"/>
<dbReference type="GO" id="GO:0016020">
    <property type="term" value="C:membrane"/>
    <property type="evidence" value="ECO:0007669"/>
    <property type="project" value="UniProtKB-SubCell"/>
</dbReference>
<accession>A0A6P4B9T9</accession>
<dbReference type="InterPro" id="IPR056309">
    <property type="entry name" value="CGL160/ATPI_dom"/>
</dbReference>
<sequence>MDALSRIGFLPSSSSSFSSYNLQLPRIHVLSRFPSSFSTSISPSVSVLRAAPPSVTVTDVEEDALQIFLEEREVNGDFISRLSDMLWQRKFRSTSLESYDIGNTSQQPGQITESNIDDDGFLKLSRTQEWVLGENSAPINKKLNAKMLQDSSERRRKLNILKYESLKREILLISIGIGLACSGYCFITLSAQAALSYGIGVLFSCLYLRLLYQHADNLSTESVAQIFRKKKPKKIGIRSEDLQDSLERLIKGCSMSLSSPRLVIPAAIYGIWVLSHQYFTNDFFDFQLVPAMFGMFVYKAAVLVQVYRDNEDLRLVFPENDLLN</sequence>
<keyword evidence="4 5" id="KW-0472">Membrane</keyword>
<feature type="domain" description="CGL160/ATPI" evidence="6">
    <location>
        <begin position="162"/>
        <end position="225"/>
    </location>
</feature>
<reference evidence="7" key="1">
    <citation type="journal article" date="2016" name="Nat. Genet.">
        <title>The genome sequences of Arachis duranensis and Arachis ipaensis, the diploid ancestors of cultivated peanut.</title>
        <authorList>
            <person name="Bertioli D.J."/>
            <person name="Cannon S.B."/>
            <person name="Froenicke L."/>
            <person name="Huang G."/>
            <person name="Farmer A.D."/>
            <person name="Cannon E.K."/>
            <person name="Liu X."/>
            <person name="Gao D."/>
            <person name="Clevenger J."/>
            <person name="Dash S."/>
            <person name="Ren L."/>
            <person name="Moretzsohn M.C."/>
            <person name="Shirasawa K."/>
            <person name="Huang W."/>
            <person name="Vidigal B."/>
            <person name="Abernathy B."/>
            <person name="Chu Y."/>
            <person name="Niederhuth C.E."/>
            <person name="Umale P."/>
            <person name="Araujo A.C."/>
            <person name="Kozik A."/>
            <person name="Kim K.D."/>
            <person name="Burow M.D."/>
            <person name="Varshney R.K."/>
            <person name="Wang X."/>
            <person name="Zhang X."/>
            <person name="Barkley N."/>
            <person name="Guimaraes P.M."/>
            <person name="Isobe S."/>
            <person name="Guo B."/>
            <person name="Liao B."/>
            <person name="Stalker H.T."/>
            <person name="Schmitz R.J."/>
            <person name="Scheffler B.E."/>
            <person name="Leal-Bertioli S.C."/>
            <person name="Xun X."/>
            <person name="Jackson S.A."/>
            <person name="Michelmore R."/>
            <person name="Ozias-Akins P."/>
        </authorList>
    </citation>
    <scope>NUCLEOTIDE SEQUENCE [LARGE SCALE GENOMIC DNA]</scope>
    <source>
        <strain evidence="7">cv. V14167</strain>
    </source>
</reference>
<gene>
    <name evidence="8" type="primary">LOC107462087</name>
    <name evidence="9" type="synonym">LOC127744128</name>
</gene>
<evidence type="ECO:0000256" key="3">
    <source>
        <dbReference type="ARBA" id="ARBA00022989"/>
    </source>
</evidence>
<keyword evidence="7" id="KW-1185">Reference proteome</keyword>
<proteinExistence type="predicted"/>
<keyword evidence="3 5" id="KW-1133">Transmembrane helix</keyword>
<evidence type="ECO:0000313" key="9">
    <source>
        <dbReference type="RefSeq" id="XP_052112363.1"/>
    </source>
</evidence>
<name>A0A6P4B9T9_ARADU</name>
<feature type="transmembrane region" description="Helical" evidence="5">
    <location>
        <begin position="286"/>
        <end position="307"/>
    </location>
</feature>
<reference evidence="8 9" key="2">
    <citation type="submission" date="2025-04" db="UniProtKB">
        <authorList>
            <consortium name="RefSeq"/>
        </authorList>
    </citation>
    <scope>IDENTIFICATION</scope>
    <source>
        <tissue evidence="8 9">Whole plant</tissue>
    </source>
</reference>
<evidence type="ECO:0000256" key="4">
    <source>
        <dbReference type="ARBA" id="ARBA00023136"/>
    </source>
</evidence>
<dbReference type="OrthoDB" id="2019080at2759"/>
<dbReference type="Proteomes" id="UP000515211">
    <property type="component" value="Chromosome 8"/>
</dbReference>
<evidence type="ECO:0000256" key="1">
    <source>
        <dbReference type="ARBA" id="ARBA00004141"/>
    </source>
</evidence>
<evidence type="ECO:0000313" key="8">
    <source>
        <dbReference type="RefSeq" id="XP_015936139.1"/>
    </source>
</evidence>
<comment type="subcellular location">
    <subcellularLocation>
        <location evidence="1">Membrane</location>
        <topology evidence="1">Multi-pass membrane protein</topology>
    </subcellularLocation>
</comment>
<dbReference type="PANTHER" id="PTHR34118:SF1">
    <property type="entry name" value="NF-KAPPA-B INHIBITOR-LIKE PROTEIN"/>
    <property type="match status" value="1"/>
</dbReference>
<feature type="transmembrane region" description="Helical" evidence="5">
    <location>
        <begin position="262"/>
        <end position="280"/>
    </location>
</feature>
<feature type="transmembrane region" description="Helical" evidence="5">
    <location>
        <begin position="195"/>
        <end position="212"/>
    </location>
</feature>
<evidence type="ECO:0000313" key="7">
    <source>
        <dbReference type="Proteomes" id="UP000515211"/>
    </source>
</evidence>
<dbReference type="KEGG" id="adu:127744128"/>
<protein>
    <submittedName>
        <fullName evidence="8">Uncharacterized protein LOC107462087 isoform X1</fullName>
    </submittedName>
    <submittedName>
        <fullName evidence="9">Uncharacterized protein LOC127744128 isoform X1</fullName>
    </submittedName>
</protein>
<evidence type="ECO:0000259" key="6">
    <source>
        <dbReference type="Pfam" id="PF24763"/>
    </source>
</evidence>
<dbReference type="PANTHER" id="PTHR34118">
    <property type="entry name" value="NF-KAPPA-B INHIBITOR-LIKE PROTEIN-RELATED"/>
    <property type="match status" value="1"/>
</dbReference>
<organism evidence="7 8">
    <name type="scientific">Arachis duranensis</name>
    <name type="common">Wild peanut</name>
    <dbReference type="NCBI Taxonomy" id="130453"/>
    <lineage>
        <taxon>Eukaryota</taxon>
        <taxon>Viridiplantae</taxon>
        <taxon>Streptophyta</taxon>
        <taxon>Embryophyta</taxon>
        <taxon>Tracheophyta</taxon>
        <taxon>Spermatophyta</taxon>
        <taxon>Magnoliopsida</taxon>
        <taxon>eudicotyledons</taxon>
        <taxon>Gunneridae</taxon>
        <taxon>Pentapetalae</taxon>
        <taxon>rosids</taxon>
        <taxon>fabids</taxon>
        <taxon>Fabales</taxon>
        <taxon>Fabaceae</taxon>
        <taxon>Papilionoideae</taxon>
        <taxon>50 kb inversion clade</taxon>
        <taxon>dalbergioids sensu lato</taxon>
        <taxon>Dalbergieae</taxon>
        <taxon>Pterocarpus clade</taxon>
        <taxon>Arachis</taxon>
    </lineage>
</organism>
<dbReference type="RefSeq" id="XP_015936139.1">
    <property type="nucleotide sequence ID" value="XM_016080653.3"/>
</dbReference>
<dbReference type="Pfam" id="PF24763">
    <property type="entry name" value="CGL160_C"/>
    <property type="match status" value="1"/>
</dbReference>
<feature type="transmembrane region" description="Helical" evidence="5">
    <location>
        <begin position="170"/>
        <end position="189"/>
    </location>
</feature>
<dbReference type="GeneID" id="107462087"/>
<dbReference type="KEGG" id="adu:107462087"/>
<evidence type="ECO:0000256" key="2">
    <source>
        <dbReference type="ARBA" id="ARBA00022692"/>
    </source>
</evidence>